<evidence type="ECO:0000259" key="3">
    <source>
        <dbReference type="PROSITE" id="PS50003"/>
    </source>
</evidence>
<dbReference type="RefSeq" id="XP_065666120.1">
    <property type="nucleotide sequence ID" value="XM_065810048.1"/>
</dbReference>
<gene>
    <name evidence="6" type="primary">LOC100212965</name>
</gene>
<dbReference type="SMART" id="SM00314">
    <property type="entry name" value="RA"/>
    <property type="match status" value="1"/>
</dbReference>
<evidence type="ECO:0000256" key="1">
    <source>
        <dbReference type="SAM" id="Coils"/>
    </source>
</evidence>
<dbReference type="InterPro" id="IPR001849">
    <property type="entry name" value="PH_domain"/>
</dbReference>
<sequence>MLWVEETFSNELPSPPPDLINELNSSDDSMPLPPPPESLDDLIANTSSLIDDIEFESYESEDGLDVAVVDEDELDFTDADAAIDKMLDELNDFQTALGPDTTREKMDTFSMLSPTRKAPPSHDSINTDLQLNFGNIEEAPEVDLDALLEDLCAMERNIESNSTNLKKNNMTCNEEKKQQLVQSNSSNSSVNYDVKVRLESLQTDMVAQELSIEEQEAKLKSEKIRIALEKMKAANVQKLFVKVFNEPLKTSKTWAIDQTWSARDLVQKMMSKDDVEVGPNWCILEKLPGLSMERIMEDHENILQTVLDWTRDTQNLLVFLNRRDKYQLFRNPQNFLLSNSHSAEDTKLAEKSKDLLLSEFFKKDSTQIPEIEGYLWLREGVKKWTKYYFALRASGLYYSPKGKQKFRDLICLVQFEHNNVYLGISFKKRFKAPTDNVFCIKHPKVQTIKSKHIYCLCAEDNKQMFQWIVGIRMAKYGYNIYEDYLKTQEAVESVLLPGSTPSEGIMIELSNTSKTDLLSKKIQNKQQTVRISNNVSNEQERLKGKRGKLAELFSGAWVKGIAEFQNNELTAQTPLSPISSEGIMSPTSQPTTFEFPNRALSTAHKTNQINDTRIVSLEPAPGHKTIMKLDDQYLPLVNNLSVEKTSESLHNITGNKSLVSAHGDLTTHFVKSPSTLGVPPPPPPLPFLGTKQKVPPPPPPLSNKPK</sequence>
<feature type="domain" description="Ras-associating" evidence="4">
    <location>
        <begin position="237"/>
        <end position="325"/>
    </location>
</feature>
<keyword evidence="5" id="KW-1185">Reference proteome</keyword>
<dbReference type="InterPro" id="IPR039665">
    <property type="entry name" value="PH_APBB1IP"/>
</dbReference>
<dbReference type="InterPro" id="IPR029071">
    <property type="entry name" value="Ubiquitin-like_domsf"/>
</dbReference>
<feature type="compositionally biased region" description="Pro residues" evidence="2">
    <location>
        <begin position="694"/>
        <end position="706"/>
    </location>
</feature>
<dbReference type="InterPro" id="IPR039664">
    <property type="entry name" value="GRB/APBB1IP"/>
</dbReference>
<dbReference type="SUPFAM" id="SSF54236">
    <property type="entry name" value="Ubiquitin-like"/>
    <property type="match status" value="1"/>
</dbReference>
<dbReference type="PANTHER" id="PTHR11243">
    <property type="entry name" value="GROWTH FACTOR RECEPTOR-BOUND PROTEIN"/>
    <property type="match status" value="1"/>
</dbReference>
<dbReference type="SMART" id="SM00233">
    <property type="entry name" value="PH"/>
    <property type="match status" value="1"/>
</dbReference>
<evidence type="ECO:0000313" key="6">
    <source>
        <dbReference type="RefSeq" id="XP_065666120.1"/>
    </source>
</evidence>
<accession>A0ABM4CW00</accession>
<organism evidence="5 6">
    <name type="scientific">Hydra vulgaris</name>
    <name type="common">Hydra</name>
    <name type="synonym">Hydra attenuata</name>
    <dbReference type="NCBI Taxonomy" id="6087"/>
    <lineage>
        <taxon>Eukaryota</taxon>
        <taxon>Metazoa</taxon>
        <taxon>Cnidaria</taxon>
        <taxon>Hydrozoa</taxon>
        <taxon>Hydroidolina</taxon>
        <taxon>Anthoathecata</taxon>
        <taxon>Aplanulata</taxon>
        <taxon>Hydridae</taxon>
        <taxon>Hydra</taxon>
    </lineage>
</organism>
<protein>
    <submittedName>
        <fullName evidence="6">Amyloid beta A4 precursor protein-binding family B member 1-interacting protein isoform X2</fullName>
    </submittedName>
</protein>
<evidence type="ECO:0000256" key="2">
    <source>
        <dbReference type="SAM" id="MobiDB-lite"/>
    </source>
</evidence>
<dbReference type="PANTHER" id="PTHR11243:SF23">
    <property type="entry name" value="LD06925P"/>
    <property type="match status" value="1"/>
</dbReference>
<dbReference type="Gene3D" id="3.10.20.90">
    <property type="entry name" value="Phosphatidylinositol 3-kinase Catalytic Subunit, Chain A, domain 1"/>
    <property type="match status" value="1"/>
</dbReference>
<reference evidence="6" key="1">
    <citation type="submission" date="2025-08" db="UniProtKB">
        <authorList>
            <consortium name="RefSeq"/>
        </authorList>
    </citation>
    <scope>IDENTIFICATION</scope>
</reference>
<keyword evidence="1" id="KW-0175">Coiled coil</keyword>
<feature type="region of interest" description="Disordered" evidence="2">
    <location>
        <begin position="1"/>
        <end position="37"/>
    </location>
</feature>
<proteinExistence type="predicted"/>
<dbReference type="PROSITE" id="PS50200">
    <property type="entry name" value="RA"/>
    <property type="match status" value="1"/>
</dbReference>
<feature type="region of interest" description="Disordered" evidence="2">
    <location>
        <begin position="671"/>
        <end position="706"/>
    </location>
</feature>
<dbReference type="Pfam" id="PF00169">
    <property type="entry name" value="PH"/>
    <property type="match status" value="1"/>
</dbReference>
<dbReference type="PROSITE" id="PS50003">
    <property type="entry name" value="PH_DOMAIN"/>
    <property type="match status" value="1"/>
</dbReference>
<dbReference type="SUPFAM" id="SSF50729">
    <property type="entry name" value="PH domain-like"/>
    <property type="match status" value="1"/>
</dbReference>
<dbReference type="Gene3D" id="2.30.29.30">
    <property type="entry name" value="Pleckstrin-homology domain (PH domain)/Phosphotyrosine-binding domain (PTB)"/>
    <property type="match status" value="1"/>
</dbReference>
<dbReference type="Pfam" id="PF21989">
    <property type="entry name" value="RA_2"/>
    <property type="match status" value="1"/>
</dbReference>
<dbReference type="InterPro" id="IPR011993">
    <property type="entry name" value="PH-like_dom_sf"/>
</dbReference>
<evidence type="ECO:0000313" key="5">
    <source>
        <dbReference type="Proteomes" id="UP001652625"/>
    </source>
</evidence>
<feature type="coiled-coil region" evidence="1">
    <location>
        <begin position="198"/>
        <end position="232"/>
    </location>
</feature>
<dbReference type="GeneID" id="100212965"/>
<dbReference type="Proteomes" id="UP001652625">
    <property type="component" value="Chromosome 11"/>
</dbReference>
<dbReference type="InterPro" id="IPR000159">
    <property type="entry name" value="RA_dom"/>
</dbReference>
<name>A0ABM4CW00_HYDVU</name>
<dbReference type="CDD" id="cd01259">
    <property type="entry name" value="PH_APBB1IP"/>
    <property type="match status" value="1"/>
</dbReference>
<feature type="domain" description="PH" evidence="3">
    <location>
        <begin position="368"/>
        <end position="476"/>
    </location>
</feature>
<evidence type="ECO:0000259" key="4">
    <source>
        <dbReference type="PROSITE" id="PS50200"/>
    </source>
</evidence>